<keyword evidence="2" id="KW-0488">Methylation</keyword>
<dbReference type="Gene3D" id="1.10.287.950">
    <property type="entry name" value="Methyl-accepting chemotaxis protein"/>
    <property type="match status" value="1"/>
</dbReference>
<evidence type="ECO:0000256" key="1">
    <source>
        <dbReference type="ARBA" id="ARBA00004370"/>
    </source>
</evidence>
<feature type="transmembrane region" description="Helical" evidence="7">
    <location>
        <begin position="188"/>
        <end position="209"/>
    </location>
</feature>
<keyword evidence="5" id="KW-0175">Coiled coil</keyword>
<dbReference type="GO" id="GO:0007165">
    <property type="term" value="P:signal transduction"/>
    <property type="evidence" value="ECO:0007669"/>
    <property type="project" value="UniProtKB-KW"/>
</dbReference>
<name>C6XBY6_METGS</name>
<dbReference type="CDD" id="cd17528">
    <property type="entry name" value="HAMP_III"/>
    <property type="match status" value="2"/>
</dbReference>
<dbReference type="Gene3D" id="3.30.450.20">
    <property type="entry name" value="PAS domain"/>
    <property type="match status" value="1"/>
</dbReference>
<dbReference type="FunFam" id="1.10.287.950:FF:000001">
    <property type="entry name" value="Methyl-accepting chemotaxis sensory transducer"/>
    <property type="match status" value="1"/>
</dbReference>
<dbReference type="KEGG" id="mei:Msip34_0813"/>
<protein>
    <submittedName>
        <fullName evidence="9">Methyl-accepting chemotaxis sensory transducer</fullName>
    </submittedName>
</protein>
<dbReference type="OrthoDB" id="8530258at2"/>
<comment type="similarity">
    <text evidence="3">Belongs to the methyl-accepting chemotaxis (MCP) protein family.</text>
</comment>
<dbReference type="STRING" id="582744.Msip34_0813"/>
<organism evidence="9 10">
    <name type="scientific">Methylovorus glucosotrophus (strain SIP3-4)</name>
    <dbReference type="NCBI Taxonomy" id="582744"/>
    <lineage>
        <taxon>Bacteria</taxon>
        <taxon>Pseudomonadati</taxon>
        <taxon>Pseudomonadota</taxon>
        <taxon>Betaproteobacteria</taxon>
        <taxon>Nitrosomonadales</taxon>
        <taxon>Methylophilaceae</taxon>
        <taxon>Methylovorus</taxon>
    </lineage>
</organism>
<evidence type="ECO:0000256" key="4">
    <source>
        <dbReference type="PROSITE-ProRule" id="PRU00284"/>
    </source>
</evidence>
<feature type="domain" description="Methyl-accepting transducer" evidence="8">
    <location>
        <begin position="623"/>
        <end position="852"/>
    </location>
</feature>
<dbReference type="Pfam" id="PF00015">
    <property type="entry name" value="MCPsignal"/>
    <property type="match status" value="1"/>
</dbReference>
<evidence type="ECO:0000256" key="2">
    <source>
        <dbReference type="ARBA" id="ARBA00022481"/>
    </source>
</evidence>
<evidence type="ECO:0000256" key="3">
    <source>
        <dbReference type="ARBA" id="ARBA00029447"/>
    </source>
</evidence>
<dbReference type="Gene3D" id="1.20.120.1530">
    <property type="match status" value="2"/>
</dbReference>
<sequence length="921" mass="99367" precursor="true">MKMTVANRIKLLIAAAVIGLLIVVAIGHVQTGRVFDKANYGNENTTPSVASLGLIQEYFQRYRIVVLRHILDTEPAEMVKDDQRLLELKGKLDDELKNYGDNYISNDEDRQMYDKTKADWDKYQQLLQNVLSLSRAGERDQAAALLKAQADNIARDLTAHIEEHFKLNMTFGTAAAEDALATRHTATIINVVVAVVVTLAVIVIGIFMLRAIMRQLGQEPAELAEMSRKFAAGDLTQKITVAEDDKSSVVYSMRRLQKTLQGLTDSLNFVSAAHEKGDIDETLKADLFEGLFRDVANGVNGMVGGHVNMMRKTMATVEGFGAGNFDAPLEKFPGKKAFINDTIEKVRSNIKSFIADMNHMSQEHDAGDIDVRMDVSKYQGAYAEMANGVNTMVGGHIDVKKKSMAVVRAFGEGDLTATIEQLPGKKAFINEAIEKTRGQLKAAGEAARFAELIKTSLDNAAVSVMVADPDGIIIYMNKFTEDLMKRSEANLRTQLPNFSANNIIGQNFDVYHKNPSHQRNMLASLHSPYATEITVGEQIFKLNAAPIFSSSGERMGTAVQWIDRTTEAHAEHEIGEIVKAAADGDFSKRARSDGREGFFKLVAEGLNQTLDTIIAPISTVKEAADAINTAAKEIAQGNSDLSRRTEDQASSLEKTAASMEQLASTVKQNADNAKQANQLASAASGVAVKGGEVVADVVSTMSAINDSARKIEDIISVIDGIAFQTNILALNAAVEAARAGEQGRGFAVVAGEVRNLAQRSAAAAKEIKELINDSVSKTTEGTTLVENAGKTMEEVVQSVKRVSDIIGEIAAASQEQSAGIAQVNDAVIKMDDVTQQNTALVEEAAAAAESLVEQATALTDAVADFKLREGDVRAPAAAKMLSRPEVRSNPAPRPAPARAAAAPVLKVASKASVNEDEWEEF</sequence>
<evidence type="ECO:0000256" key="6">
    <source>
        <dbReference type="SAM" id="MobiDB-lite"/>
    </source>
</evidence>
<reference evidence="9 10" key="2">
    <citation type="journal article" date="2011" name="J. Bacteriol.">
        <title>Genomes of three methylotrophs from a single niche uncover genetic and metabolic divergence of Methylophilaceae.</title>
        <authorList>
            <person name="Lapidus A."/>
            <person name="Clum A."/>
            <person name="Labutti K."/>
            <person name="Kaluzhnaya M.G."/>
            <person name="Lim S."/>
            <person name="Beck D.A."/>
            <person name="Glavina Del Rio T."/>
            <person name="Nolan M."/>
            <person name="Mavromatis K."/>
            <person name="Huntemann M."/>
            <person name="Lucas S."/>
            <person name="Lidstrom M.E."/>
            <person name="Ivanova N."/>
            <person name="Chistoserdova L."/>
        </authorList>
    </citation>
    <scope>NUCLEOTIDE SEQUENCE [LARGE SCALE GENOMIC DNA]</scope>
    <source>
        <strain evidence="9 10">SIP3-4</strain>
    </source>
</reference>
<accession>C6XBY6</accession>
<dbReference type="InterPro" id="IPR035965">
    <property type="entry name" value="PAS-like_dom_sf"/>
</dbReference>
<keyword evidence="10" id="KW-1185">Reference proteome</keyword>
<dbReference type="Proteomes" id="UP000002743">
    <property type="component" value="Chromosome"/>
</dbReference>
<feature type="coiled-coil region" evidence="5">
    <location>
        <begin position="642"/>
        <end position="676"/>
    </location>
</feature>
<dbReference type="eggNOG" id="COG0840">
    <property type="taxonomic scope" value="Bacteria"/>
</dbReference>
<proteinExistence type="inferred from homology"/>
<evidence type="ECO:0000313" key="9">
    <source>
        <dbReference type="EMBL" id="ACT50061.1"/>
    </source>
</evidence>
<dbReference type="HOGENOM" id="CLU_000445_107_20_4"/>
<dbReference type="Pfam" id="PF12729">
    <property type="entry name" value="4HB_MCP_1"/>
    <property type="match status" value="1"/>
</dbReference>
<dbReference type="PROSITE" id="PS50111">
    <property type="entry name" value="CHEMOTAXIS_TRANSDUC_2"/>
    <property type="match status" value="1"/>
</dbReference>
<dbReference type="CDD" id="cd17527">
    <property type="entry name" value="HAMP_II"/>
    <property type="match status" value="1"/>
</dbReference>
<dbReference type="SUPFAM" id="SSF55785">
    <property type="entry name" value="PYP-like sensor domain (PAS domain)"/>
    <property type="match status" value="1"/>
</dbReference>
<dbReference type="PANTHER" id="PTHR43531">
    <property type="entry name" value="PROTEIN ICFG"/>
    <property type="match status" value="1"/>
</dbReference>
<dbReference type="RefSeq" id="WP_015829624.1">
    <property type="nucleotide sequence ID" value="NC_012969.1"/>
</dbReference>
<dbReference type="SUPFAM" id="SSF58104">
    <property type="entry name" value="Methyl-accepting chemotaxis protein (MCP) signaling domain"/>
    <property type="match status" value="1"/>
</dbReference>
<dbReference type="CDD" id="cd17529">
    <property type="entry name" value="HAMP_I"/>
    <property type="match status" value="1"/>
</dbReference>
<dbReference type="AlphaFoldDB" id="C6XBY6"/>
<keyword evidence="7" id="KW-0812">Transmembrane</keyword>
<keyword evidence="7" id="KW-1133">Transmembrane helix</keyword>
<evidence type="ECO:0000313" key="10">
    <source>
        <dbReference type="Proteomes" id="UP000002743"/>
    </source>
</evidence>
<evidence type="ECO:0000259" key="8">
    <source>
        <dbReference type="PROSITE" id="PS50111"/>
    </source>
</evidence>
<dbReference type="GO" id="GO:0016020">
    <property type="term" value="C:membrane"/>
    <property type="evidence" value="ECO:0007669"/>
    <property type="project" value="UniProtKB-SubCell"/>
</dbReference>
<feature type="region of interest" description="Disordered" evidence="6">
    <location>
        <begin position="876"/>
        <end position="901"/>
    </location>
</feature>
<dbReference type="GO" id="GO:0006935">
    <property type="term" value="P:chemotaxis"/>
    <property type="evidence" value="ECO:0007669"/>
    <property type="project" value="UniProtKB-KW"/>
</dbReference>
<keyword evidence="7" id="KW-0472">Membrane</keyword>
<dbReference type="PANTHER" id="PTHR43531:SF14">
    <property type="entry name" value="METHYL-ACCEPTING CHEMOTAXIS PROTEIN I-RELATED"/>
    <property type="match status" value="1"/>
</dbReference>
<dbReference type="InterPro" id="IPR041395">
    <property type="entry name" value="McpB_HAMP_3rd"/>
</dbReference>
<dbReference type="SMART" id="SM00283">
    <property type="entry name" value="MA"/>
    <property type="match status" value="1"/>
</dbReference>
<evidence type="ECO:0000256" key="7">
    <source>
        <dbReference type="SAM" id="Phobius"/>
    </source>
</evidence>
<keyword evidence="4" id="KW-0807">Transducer</keyword>
<gene>
    <name evidence="9" type="ordered locus">Msip34_0813</name>
</gene>
<reference evidence="10" key="1">
    <citation type="submission" date="2009-07" db="EMBL/GenBank/DDBJ databases">
        <title>Complete sequence of chromosome of Methylovorus sp. SIP3-4.</title>
        <authorList>
            <person name="Lucas S."/>
            <person name="Copeland A."/>
            <person name="Lapidus A."/>
            <person name="Glavina del Rio T."/>
            <person name="Tice H."/>
            <person name="Bruce D."/>
            <person name="Goodwin L."/>
            <person name="Pitluck S."/>
            <person name="Clum A."/>
            <person name="Larimer F."/>
            <person name="Land M."/>
            <person name="Hauser L."/>
            <person name="Kyrpides N."/>
            <person name="Mikhailova N."/>
            <person name="Kayluzhnaya M."/>
            <person name="Chistoserdova L."/>
        </authorList>
    </citation>
    <scope>NUCLEOTIDE SEQUENCE [LARGE SCALE GENOMIC DNA]</scope>
    <source>
        <strain evidence="10">SIP3-4</strain>
    </source>
</reference>
<dbReference type="InterPro" id="IPR024478">
    <property type="entry name" value="HlyB_4HB_MCP"/>
</dbReference>
<evidence type="ECO:0000256" key="5">
    <source>
        <dbReference type="SAM" id="Coils"/>
    </source>
</evidence>
<dbReference type="Pfam" id="PF18575">
    <property type="entry name" value="HAMP_N3"/>
    <property type="match status" value="2"/>
</dbReference>
<dbReference type="InterPro" id="IPR051310">
    <property type="entry name" value="MCP_chemotaxis"/>
</dbReference>
<dbReference type="EMBL" id="CP001674">
    <property type="protein sequence ID" value="ACT50061.1"/>
    <property type="molecule type" value="Genomic_DNA"/>
</dbReference>
<dbReference type="CDD" id="cd11386">
    <property type="entry name" value="MCP_signal"/>
    <property type="match status" value="1"/>
</dbReference>
<dbReference type="InterPro" id="IPR004089">
    <property type="entry name" value="MCPsignal_dom"/>
</dbReference>
<comment type="subcellular location">
    <subcellularLocation>
        <location evidence="1">Membrane</location>
    </subcellularLocation>
</comment>